<feature type="compositionally biased region" description="Pro residues" evidence="1">
    <location>
        <begin position="198"/>
        <end position="214"/>
    </location>
</feature>
<accession>A0ABX2TH02</accession>
<evidence type="ECO:0000313" key="2">
    <source>
        <dbReference type="EMBL" id="NYZ23621.1"/>
    </source>
</evidence>
<comment type="caution">
    <text evidence="2">The sequence shown here is derived from an EMBL/GenBank/DDBJ whole genome shotgun (WGS) entry which is preliminary data.</text>
</comment>
<evidence type="ECO:0000256" key="1">
    <source>
        <dbReference type="SAM" id="MobiDB-lite"/>
    </source>
</evidence>
<feature type="compositionally biased region" description="Acidic residues" evidence="1">
    <location>
        <begin position="215"/>
        <end position="224"/>
    </location>
</feature>
<feature type="region of interest" description="Disordered" evidence="1">
    <location>
        <begin position="1"/>
        <end position="21"/>
    </location>
</feature>
<dbReference type="EMBL" id="JABFDB010000028">
    <property type="protein sequence ID" value="NYZ23621.1"/>
    <property type="molecule type" value="Genomic_DNA"/>
</dbReference>
<name>A0ABX2TH02_9PROT</name>
<dbReference type="Proteomes" id="UP000584642">
    <property type="component" value="Unassembled WGS sequence"/>
</dbReference>
<reference evidence="2 3" key="1">
    <citation type="submission" date="2020-05" db="EMBL/GenBank/DDBJ databases">
        <title>Azospirillum oleiclasticum sp. nov, a nitrogen-fixing and heavy crude oil-emulsifying bacterium isolated from the crude oil of Yumen Oilfield.</title>
        <authorList>
            <person name="Wu D."/>
            <person name="Cai M."/>
            <person name="Zhang X."/>
        </authorList>
    </citation>
    <scope>NUCLEOTIDE SEQUENCE [LARGE SCALE GENOMIC DNA]</scope>
    <source>
        <strain evidence="2 3">ROY-1-1-2</strain>
    </source>
</reference>
<feature type="region of interest" description="Disordered" evidence="1">
    <location>
        <begin position="175"/>
        <end position="242"/>
    </location>
</feature>
<dbReference type="RefSeq" id="WP_180285391.1">
    <property type="nucleotide sequence ID" value="NZ_JABFDB010000028.1"/>
</dbReference>
<keyword evidence="3" id="KW-1185">Reference proteome</keyword>
<organism evidence="2 3">
    <name type="scientific">Azospirillum oleiclasticum</name>
    <dbReference type="NCBI Taxonomy" id="2735135"/>
    <lineage>
        <taxon>Bacteria</taxon>
        <taxon>Pseudomonadati</taxon>
        <taxon>Pseudomonadota</taxon>
        <taxon>Alphaproteobacteria</taxon>
        <taxon>Rhodospirillales</taxon>
        <taxon>Azospirillaceae</taxon>
        <taxon>Azospirillum</taxon>
    </lineage>
</organism>
<feature type="compositionally biased region" description="Pro residues" evidence="1">
    <location>
        <begin position="1"/>
        <end position="15"/>
    </location>
</feature>
<proteinExistence type="predicted"/>
<gene>
    <name evidence="2" type="ORF">HND93_28310</name>
</gene>
<protein>
    <submittedName>
        <fullName evidence="2">Uncharacterized protein</fullName>
    </submittedName>
</protein>
<evidence type="ECO:0000313" key="3">
    <source>
        <dbReference type="Proteomes" id="UP000584642"/>
    </source>
</evidence>
<sequence length="242" mass="27151">MPPSPPIRPQPPRQPLSPAQRQREVAKLLLRLDEMVKQSSDLSVQARERVSTGGLDRYRRFTKKVRDFFALASVTEEKIYASPELAESSMATALDRMHARMVVQFVEGSAAFFDLYSRVKHLPLGTFEICGVELRGVLEIRKFLDDSRYEGERGRALQLQADRIVRLVQGVMDRSMPLPDFGDQPSIGPKGQAKRPLKAPPRPAAPPPPPPPPEPEPEEAEDDPEAHPLTLMSWDDVKDGEE</sequence>